<keyword evidence="2" id="KW-1185">Reference proteome</keyword>
<gene>
    <name evidence="1" type="ORF">GUJ93_ZPchr0006g42616</name>
</gene>
<sequence length="76" mass="8798">MEGSPQSAGNMCLEWLWGKLQIVTHRRGDDDLKRWRPEGRRDLIRQQHRQADAVIVTFSSSPITPTTKPLDRENTL</sequence>
<accession>A0A8J5T8J0</accession>
<dbReference type="EMBL" id="JAAALK010000283">
    <property type="protein sequence ID" value="KAG8072339.1"/>
    <property type="molecule type" value="Genomic_DNA"/>
</dbReference>
<comment type="caution">
    <text evidence="1">The sequence shown here is derived from an EMBL/GenBank/DDBJ whole genome shotgun (WGS) entry which is preliminary data.</text>
</comment>
<reference evidence="1" key="1">
    <citation type="journal article" date="2021" name="bioRxiv">
        <title>Whole Genome Assembly and Annotation of Northern Wild Rice, Zizania palustris L., Supports a Whole Genome Duplication in the Zizania Genus.</title>
        <authorList>
            <person name="Haas M."/>
            <person name="Kono T."/>
            <person name="Macchietto M."/>
            <person name="Millas R."/>
            <person name="McGilp L."/>
            <person name="Shao M."/>
            <person name="Duquette J."/>
            <person name="Hirsch C.N."/>
            <person name="Kimball J."/>
        </authorList>
    </citation>
    <scope>NUCLEOTIDE SEQUENCE</scope>
    <source>
        <tissue evidence="1">Fresh leaf tissue</tissue>
    </source>
</reference>
<evidence type="ECO:0000313" key="2">
    <source>
        <dbReference type="Proteomes" id="UP000729402"/>
    </source>
</evidence>
<proteinExistence type="predicted"/>
<organism evidence="1 2">
    <name type="scientific">Zizania palustris</name>
    <name type="common">Northern wild rice</name>
    <dbReference type="NCBI Taxonomy" id="103762"/>
    <lineage>
        <taxon>Eukaryota</taxon>
        <taxon>Viridiplantae</taxon>
        <taxon>Streptophyta</taxon>
        <taxon>Embryophyta</taxon>
        <taxon>Tracheophyta</taxon>
        <taxon>Spermatophyta</taxon>
        <taxon>Magnoliopsida</taxon>
        <taxon>Liliopsida</taxon>
        <taxon>Poales</taxon>
        <taxon>Poaceae</taxon>
        <taxon>BOP clade</taxon>
        <taxon>Oryzoideae</taxon>
        <taxon>Oryzeae</taxon>
        <taxon>Zizaniinae</taxon>
        <taxon>Zizania</taxon>
    </lineage>
</organism>
<reference evidence="1" key="2">
    <citation type="submission" date="2021-02" db="EMBL/GenBank/DDBJ databases">
        <authorList>
            <person name="Kimball J.A."/>
            <person name="Haas M.W."/>
            <person name="Macchietto M."/>
            <person name="Kono T."/>
            <person name="Duquette J."/>
            <person name="Shao M."/>
        </authorList>
    </citation>
    <scope>NUCLEOTIDE SEQUENCE</scope>
    <source>
        <tissue evidence="1">Fresh leaf tissue</tissue>
    </source>
</reference>
<name>A0A8J5T8J0_ZIZPA</name>
<protein>
    <submittedName>
        <fullName evidence="1">Uncharacterized protein</fullName>
    </submittedName>
</protein>
<dbReference type="AlphaFoldDB" id="A0A8J5T8J0"/>
<dbReference type="Proteomes" id="UP000729402">
    <property type="component" value="Unassembled WGS sequence"/>
</dbReference>
<evidence type="ECO:0000313" key="1">
    <source>
        <dbReference type="EMBL" id="KAG8072339.1"/>
    </source>
</evidence>